<dbReference type="PANTHER" id="PTHR34823">
    <property type="entry name" value="GLCNAC-BINDING PROTEIN A"/>
    <property type="match status" value="1"/>
</dbReference>
<feature type="chain" id="PRO_5019584808" evidence="2">
    <location>
        <begin position="24"/>
        <end position="196"/>
    </location>
</feature>
<proteinExistence type="predicted"/>
<dbReference type="InterPro" id="IPR051024">
    <property type="entry name" value="GlcNAc_Chitin_IntDeg"/>
</dbReference>
<accession>A0A428YZ19</accession>
<evidence type="ECO:0000259" key="3">
    <source>
        <dbReference type="Pfam" id="PF03067"/>
    </source>
</evidence>
<evidence type="ECO:0000256" key="1">
    <source>
        <dbReference type="ARBA" id="ARBA00022729"/>
    </source>
</evidence>
<dbReference type="RefSeq" id="WP_037254267.1">
    <property type="nucleotide sequence ID" value="NZ_QHKI01000044.1"/>
</dbReference>
<comment type="caution">
    <text evidence="4">The sequence shown here is derived from an EMBL/GenBank/DDBJ whole genome shotgun (WGS) entry which is preliminary data.</text>
</comment>
<dbReference type="Gene3D" id="2.70.50.50">
    <property type="entry name" value="chitin-binding protein cbp21"/>
    <property type="match status" value="1"/>
</dbReference>
<dbReference type="OrthoDB" id="2702399at2"/>
<sequence length="196" mass="21498">MRRLVISVIALVTMVSATTVASAHGFQTTLPSRAHLCKIGRIPCGDIKYEPQSVEGPNQFPQAGPADGELCSGGLPQFVELNKTRVSKSMPWPTADVQPGSTHRFQWTLTAGHKTSTFRYYVTRDGWQPDQWLTRAQLEPAPFAVIGYNGQLLQGGVSHEVKLPVKTGRHIILGIWDHTDQPKAVYACSDVFFPAG</sequence>
<organism evidence="4 5">
    <name type="scientific">Kibdelosporangium aridum</name>
    <dbReference type="NCBI Taxonomy" id="2030"/>
    <lineage>
        <taxon>Bacteria</taxon>
        <taxon>Bacillati</taxon>
        <taxon>Actinomycetota</taxon>
        <taxon>Actinomycetes</taxon>
        <taxon>Pseudonocardiales</taxon>
        <taxon>Pseudonocardiaceae</taxon>
        <taxon>Kibdelosporangium</taxon>
    </lineage>
</organism>
<feature type="domain" description="Chitin-binding type-4" evidence="3">
    <location>
        <begin position="24"/>
        <end position="191"/>
    </location>
</feature>
<gene>
    <name evidence="4" type="ORF">DMH04_36460</name>
</gene>
<reference evidence="4 5" key="1">
    <citation type="submission" date="2018-05" db="EMBL/GenBank/DDBJ databases">
        <title>Evolution of GPA BGCs.</title>
        <authorList>
            <person name="Waglechner N."/>
            <person name="Wright G.D."/>
        </authorList>
    </citation>
    <scope>NUCLEOTIDE SEQUENCE [LARGE SCALE GENOMIC DNA]</scope>
    <source>
        <strain evidence="4 5">A82846</strain>
    </source>
</reference>
<dbReference type="PANTHER" id="PTHR34823:SF1">
    <property type="entry name" value="CHITIN-BINDING TYPE-4 DOMAIN-CONTAINING PROTEIN"/>
    <property type="match status" value="1"/>
</dbReference>
<evidence type="ECO:0000256" key="2">
    <source>
        <dbReference type="SAM" id="SignalP"/>
    </source>
</evidence>
<dbReference type="Proteomes" id="UP000287547">
    <property type="component" value="Unassembled WGS sequence"/>
</dbReference>
<dbReference type="Pfam" id="PF03067">
    <property type="entry name" value="LPMO_10"/>
    <property type="match status" value="1"/>
</dbReference>
<feature type="signal peptide" evidence="2">
    <location>
        <begin position="1"/>
        <end position="23"/>
    </location>
</feature>
<dbReference type="CDD" id="cd21177">
    <property type="entry name" value="LPMO_AA10"/>
    <property type="match status" value="1"/>
</dbReference>
<dbReference type="EMBL" id="QHKI01000044">
    <property type="protein sequence ID" value="RSM76005.1"/>
    <property type="molecule type" value="Genomic_DNA"/>
</dbReference>
<evidence type="ECO:0000313" key="4">
    <source>
        <dbReference type="EMBL" id="RSM76005.1"/>
    </source>
</evidence>
<name>A0A428YZ19_KIBAR</name>
<dbReference type="AlphaFoldDB" id="A0A428YZ19"/>
<dbReference type="InterPro" id="IPR014756">
    <property type="entry name" value="Ig_E-set"/>
</dbReference>
<evidence type="ECO:0000313" key="5">
    <source>
        <dbReference type="Proteomes" id="UP000287547"/>
    </source>
</evidence>
<protein>
    <submittedName>
        <fullName evidence="4">Chitin-binding protein</fullName>
    </submittedName>
</protein>
<dbReference type="InterPro" id="IPR004302">
    <property type="entry name" value="Cellulose/chitin-bd_N"/>
</dbReference>
<keyword evidence="1 2" id="KW-0732">Signal</keyword>
<dbReference type="SUPFAM" id="SSF81296">
    <property type="entry name" value="E set domains"/>
    <property type="match status" value="1"/>
</dbReference>